<dbReference type="Gene3D" id="1.10.3210.10">
    <property type="entry name" value="Hypothetical protein af1432"/>
    <property type="match status" value="1"/>
</dbReference>
<dbReference type="EMBL" id="CP024964">
    <property type="protein sequence ID" value="ATZ17853.1"/>
    <property type="molecule type" value="Genomic_DNA"/>
</dbReference>
<dbReference type="PANTHER" id="PTHR37294:SF1">
    <property type="entry name" value="3'-5' EXORIBONUCLEASE YHAM"/>
    <property type="match status" value="1"/>
</dbReference>
<dbReference type="InterPro" id="IPR050798">
    <property type="entry name" value="YhaM_exoribonuc/phosphodiest"/>
</dbReference>
<dbReference type="PROSITE" id="PS51831">
    <property type="entry name" value="HD"/>
    <property type="match status" value="1"/>
</dbReference>
<feature type="domain" description="HD" evidence="2">
    <location>
        <begin position="165"/>
        <end position="293"/>
    </location>
</feature>
<evidence type="ECO:0000256" key="1">
    <source>
        <dbReference type="ARBA" id="ARBA00022801"/>
    </source>
</evidence>
<dbReference type="InterPro" id="IPR012340">
    <property type="entry name" value="NA-bd_OB-fold"/>
</dbReference>
<dbReference type="RefSeq" id="WP_028124407.1">
    <property type="nucleotide sequence ID" value="NZ_CP024964.1"/>
</dbReference>
<dbReference type="GO" id="GO:0016787">
    <property type="term" value="F:hydrolase activity"/>
    <property type="evidence" value="ECO:0007669"/>
    <property type="project" value="UniProtKB-KW"/>
</dbReference>
<dbReference type="CDD" id="cd04492">
    <property type="entry name" value="YhaM_OBF_like"/>
    <property type="match status" value="1"/>
</dbReference>
<dbReference type="Gene3D" id="2.40.50.140">
    <property type="entry name" value="Nucleic acid-binding proteins"/>
    <property type="match status" value="1"/>
</dbReference>
<evidence type="ECO:0000259" key="2">
    <source>
        <dbReference type="PROSITE" id="PS51831"/>
    </source>
</evidence>
<dbReference type="Proteomes" id="UP000231896">
    <property type="component" value="Chromosome"/>
</dbReference>
<keyword evidence="1" id="KW-0378">Hydrolase</keyword>
<dbReference type="SUPFAM" id="SSF109604">
    <property type="entry name" value="HD-domain/PDEase-like"/>
    <property type="match status" value="1"/>
</dbReference>
<dbReference type="STRING" id="1408435.GCA_000685885_01127"/>
<dbReference type="Pfam" id="PF01966">
    <property type="entry name" value="HD"/>
    <property type="match status" value="1"/>
</dbReference>
<name>A0A2K8NYY5_9MOLU</name>
<dbReference type="InterPro" id="IPR006674">
    <property type="entry name" value="HD_domain"/>
</dbReference>
<dbReference type="CDD" id="cd00077">
    <property type="entry name" value="HDc"/>
    <property type="match status" value="1"/>
</dbReference>
<gene>
    <name evidence="3" type="primary">cbf</name>
    <name evidence="3" type="ORF">EMELA_v1c02800</name>
</gene>
<reference evidence="3 4" key="1">
    <citation type="submission" date="2017-11" db="EMBL/GenBank/DDBJ databases">
        <title>Genome sequence of Entomoplasma melaleucae M1 (ATCC 49191).</title>
        <authorList>
            <person name="Lo W.-S."/>
            <person name="Gasparich G.E."/>
            <person name="Kuo C.-H."/>
        </authorList>
    </citation>
    <scope>NUCLEOTIDE SEQUENCE [LARGE SCALE GENOMIC DNA]</scope>
    <source>
        <strain evidence="3 4">M1</strain>
    </source>
</reference>
<protein>
    <submittedName>
        <fullName evidence="3">3'-5' exoribonuclease</fullName>
    </submittedName>
</protein>
<organism evidence="3 4">
    <name type="scientific">Mesoplasma melaleucae</name>
    <dbReference type="NCBI Taxonomy" id="81459"/>
    <lineage>
        <taxon>Bacteria</taxon>
        <taxon>Bacillati</taxon>
        <taxon>Mycoplasmatota</taxon>
        <taxon>Mollicutes</taxon>
        <taxon>Entomoplasmatales</taxon>
        <taxon>Entomoplasmataceae</taxon>
        <taxon>Mesoplasma</taxon>
    </lineage>
</organism>
<accession>A0A2K8NYY5</accession>
<dbReference type="AlphaFoldDB" id="A0A2K8NYY5"/>
<dbReference type="PANTHER" id="PTHR37294">
    <property type="entry name" value="3'-5' EXORIBONUCLEASE YHAM"/>
    <property type="match status" value="1"/>
</dbReference>
<evidence type="ECO:0000313" key="3">
    <source>
        <dbReference type="EMBL" id="ATZ17853.1"/>
    </source>
</evidence>
<proteinExistence type="predicted"/>
<dbReference type="OrthoDB" id="9778453at2"/>
<dbReference type="GO" id="GO:0031125">
    <property type="term" value="P:rRNA 3'-end processing"/>
    <property type="evidence" value="ECO:0007669"/>
    <property type="project" value="TreeGrafter"/>
</dbReference>
<sequence length="326" mass="36733">MKKINELNSTFSSTDLVVRLEKVIVSTATNGSSYLILNLSDKTGRVEARKWTVTEEDKQMLQPNSFVLFKNAAVNEFRGVLQLKVNDYSILSETELNNLGLEAKDFIIEAPINVEKNYAKLMSILEGVTNDTYRTLTIGLIKKYEKEFLSYPAAMTIHHNVKGGLFWHSFTLVKNALALKPSYAYASIDWELLICGAILHDIGKVIEIIGPTGTDYSLQGKIIGHISIGNTELNKLAEELNIYKDDQGNINESLTLLQHMIIASHGKKEYGSPTEPVIIEAIMLSIFDDLDAKVFKINHELNKVEHKSWTPRIISVDGKMFYKHKK</sequence>
<dbReference type="SUPFAM" id="SSF50249">
    <property type="entry name" value="Nucleic acid-binding proteins"/>
    <property type="match status" value="1"/>
</dbReference>
<dbReference type="InterPro" id="IPR003607">
    <property type="entry name" value="HD/PDEase_dom"/>
</dbReference>
<evidence type="ECO:0000313" key="4">
    <source>
        <dbReference type="Proteomes" id="UP000231896"/>
    </source>
</evidence>
<keyword evidence="4" id="KW-1185">Reference proteome</keyword>
<dbReference type="KEGG" id="eml:EMELA_v1c02800"/>